<protein>
    <recommendedName>
        <fullName evidence="2">PIG-L domain-containing protein</fullName>
    </recommendedName>
</protein>
<dbReference type="Gene3D" id="3.40.50.10320">
    <property type="entry name" value="LmbE-like"/>
    <property type="match status" value="1"/>
</dbReference>
<name>A0A381QKI7_9ZZZZ</name>
<dbReference type="EMBL" id="UINC01001372">
    <property type="protein sequence ID" value="SUZ78939.1"/>
    <property type="molecule type" value="Genomic_DNA"/>
</dbReference>
<reference evidence="1" key="1">
    <citation type="submission" date="2018-05" db="EMBL/GenBank/DDBJ databases">
        <authorList>
            <person name="Lanie J.A."/>
            <person name="Ng W.-L."/>
            <person name="Kazmierczak K.M."/>
            <person name="Andrzejewski T.M."/>
            <person name="Davidsen T.M."/>
            <person name="Wayne K.J."/>
            <person name="Tettelin H."/>
            <person name="Glass J.I."/>
            <person name="Rusch D."/>
            <person name="Podicherti R."/>
            <person name="Tsui H.-C.T."/>
            <person name="Winkler M.E."/>
        </authorList>
    </citation>
    <scope>NUCLEOTIDE SEQUENCE</scope>
</reference>
<proteinExistence type="predicted"/>
<evidence type="ECO:0008006" key="2">
    <source>
        <dbReference type="Google" id="ProtNLM"/>
    </source>
</evidence>
<dbReference type="Pfam" id="PF02585">
    <property type="entry name" value="PIG-L"/>
    <property type="match status" value="1"/>
</dbReference>
<dbReference type="AlphaFoldDB" id="A0A381QKI7"/>
<dbReference type="InterPro" id="IPR024078">
    <property type="entry name" value="LmbE-like_dom_sf"/>
</dbReference>
<organism evidence="1">
    <name type="scientific">marine metagenome</name>
    <dbReference type="NCBI Taxonomy" id="408172"/>
    <lineage>
        <taxon>unclassified sequences</taxon>
        <taxon>metagenomes</taxon>
        <taxon>ecological metagenomes</taxon>
    </lineage>
</organism>
<dbReference type="InterPro" id="IPR003737">
    <property type="entry name" value="GlcNAc_PI_deacetylase-related"/>
</dbReference>
<dbReference type="PANTHER" id="PTHR12993">
    <property type="entry name" value="N-ACETYLGLUCOSAMINYL-PHOSPHATIDYLINOSITOL DE-N-ACETYLASE-RELATED"/>
    <property type="match status" value="1"/>
</dbReference>
<dbReference type="GO" id="GO:0016811">
    <property type="term" value="F:hydrolase activity, acting on carbon-nitrogen (but not peptide) bonds, in linear amides"/>
    <property type="evidence" value="ECO:0007669"/>
    <property type="project" value="TreeGrafter"/>
</dbReference>
<sequence>MVIAAHPDDAEFQCGATLAKWSAAGTVVHHLVCTDGSKGTWDRDTDQDSLVEIRKSEQRNAAACLGATGQLLFLDKTDGELQSDLVTRSAVTKVIRELRPQVVLGHDPWKRYRLHPDHRHAGFLAVDGVVAARDPFFFPEHGLEPHRPEVLLLFEADEHDHAEDVDGWGEAKAAALLEHKSQFLTTHKIDDPDDESQITAFRDRIEENLAGAGELSGLKSAELFKAIFDL</sequence>
<dbReference type="PANTHER" id="PTHR12993:SF28">
    <property type="entry name" value="LMBE FAMILY PROTEIN"/>
    <property type="match status" value="1"/>
</dbReference>
<dbReference type="SUPFAM" id="SSF102588">
    <property type="entry name" value="LmbE-like"/>
    <property type="match status" value="1"/>
</dbReference>
<evidence type="ECO:0000313" key="1">
    <source>
        <dbReference type="EMBL" id="SUZ78939.1"/>
    </source>
</evidence>
<accession>A0A381QKI7</accession>
<gene>
    <name evidence="1" type="ORF">METZ01_LOCUS31793</name>
</gene>